<feature type="binding site" evidence="4 6">
    <location>
        <position position="112"/>
    </location>
    <ligand>
        <name>substrate</name>
    </ligand>
</feature>
<sequence length="247" mass="28515">MKKRLFFRCAYDGTHYSGWQKQPNAKTIQGEIEEKLSRLFGNQSVDIVGCGRTDAGVHASQSYFHADLPTNFAPDQLRYKLNNMLPLDIAINEIVEVAEDAHARFDATRRTYYYFLHQHKLPFHQNDSWYYPRKLDVEKMNEATQFLLGRQDFTSFSKLHTDVNNNFCDISFAEWKHVGDQLRFEIRANRFLRNMVRAIVGTLLEVGNGSIAPEEVRNIIAKEDRGAAGCSVPAKGLFLQKIKYPYL</sequence>
<comment type="caution">
    <text evidence="9">The sequence shown here is derived from an EMBL/GenBank/DDBJ whole genome shotgun (WGS) entry which is preliminary data.</text>
</comment>
<dbReference type="SUPFAM" id="SSF55120">
    <property type="entry name" value="Pseudouridine synthase"/>
    <property type="match status" value="1"/>
</dbReference>
<reference evidence="9 10" key="1">
    <citation type="submission" date="2018-08" db="EMBL/GenBank/DDBJ databases">
        <title>The draft genome squence of Brumimicrobium sp. N62.</title>
        <authorList>
            <person name="Du Z.-J."/>
            <person name="Luo H.-R."/>
        </authorList>
    </citation>
    <scope>NUCLEOTIDE SEQUENCE [LARGE SCALE GENOMIC DNA]</scope>
    <source>
        <strain evidence="9 10">N62</strain>
    </source>
</reference>
<dbReference type="GO" id="GO:0003723">
    <property type="term" value="F:RNA binding"/>
    <property type="evidence" value="ECO:0007669"/>
    <property type="project" value="InterPro"/>
</dbReference>
<keyword evidence="2 4" id="KW-0819">tRNA processing</keyword>
<keyword evidence="3 4" id="KW-0413">Isomerase</keyword>
<dbReference type="PANTHER" id="PTHR11142:SF0">
    <property type="entry name" value="TRNA PSEUDOURIDINE SYNTHASE-LIKE 1"/>
    <property type="match status" value="1"/>
</dbReference>
<accession>A0A3E1EZS8</accession>
<evidence type="ECO:0000256" key="7">
    <source>
        <dbReference type="RuleBase" id="RU003792"/>
    </source>
</evidence>
<gene>
    <name evidence="4 9" type="primary">truA</name>
    <name evidence="9" type="ORF">DXU93_04355</name>
</gene>
<evidence type="ECO:0000259" key="8">
    <source>
        <dbReference type="Pfam" id="PF01416"/>
    </source>
</evidence>
<feature type="active site" description="Nucleophile" evidence="4 5">
    <location>
        <position position="54"/>
    </location>
</feature>
<proteinExistence type="inferred from homology"/>
<evidence type="ECO:0000256" key="1">
    <source>
        <dbReference type="ARBA" id="ARBA00009375"/>
    </source>
</evidence>
<dbReference type="NCBIfam" id="TIGR00071">
    <property type="entry name" value="hisT_truA"/>
    <property type="match status" value="1"/>
</dbReference>
<dbReference type="PIRSF" id="PIRSF001430">
    <property type="entry name" value="tRNA_psdUrid_synth"/>
    <property type="match status" value="1"/>
</dbReference>
<evidence type="ECO:0000313" key="10">
    <source>
        <dbReference type="Proteomes" id="UP000257127"/>
    </source>
</evidence>
<dbReference type="InterPro" id="IPR020103">
    <property type="entry name" value="PsdUridine_synth_cat_dom_sf"/>
</dbReference>
<dbReference type="InterPro" id="IPR020095">
    <property type="entry name" value="PsdUridine_synth_TruA_C"/>
</dbReference>
<dbReference type="EC" id="5.4.99.12" evidence="4"/>
<dbReference type="RefSeq" id="WP_116880037.1">
    <property type="nucleotide sequence ID" value="NZ_QURB01000002.1"/>
</dbReference>
<feature type="domain" description="Pseudouridine synthase I TruA alpha/beta" evidence="8">
    <location>
        <begin position="143"/>
        <end position="245"/>
    </location>
</feature>
<dbReference type="GO" id="GO:0160147">
    <property type="term" value="F:tRNA pseudouridine(38-40) synthase activity"/>
    <property type="evidence" value="ECO:0007669"/>
    <property type="project" value="UniProtKB-EC"/>
</dbReference>
<dbReference type="Proteomes" id="UP000257127">
    <property type="component" value="Unassembled WGS sequence"/>
</dbReference>
<evidence type="ECO:0000256" key="6">
    <source>
        <dbReference type="PIRSR" id="PIRSR001430-2"/>
    </source>
</evidence>
<dbReference type="InterPro" id="IPR020094">
    <property type="entry name" value="TruA/RsuA/RluB/E/F_N"/>
</dbReference>
<dbReference type="Gene3D" id="3.30.70.660">
    <property type="entry name" value="Pseudouridine synthase I, catalytic domain, C-terminal subdomain"/>
    <property type="match status" value="1"/>
</dbReference>
<dbReference type="Pfam" id="PF01416">
    <property type="entry name" value="PseudoU_synth_1"/>
    <property type="match status" value="2"/>
</dbReference>
<dbReference type="HAMAP" id="MF_00171">
    <property type="entry name" value="TruA"/>
    <property type="match status" value="1"/>
</dbReference>
<dbReference type="CDD" id="cd02570">
    <property type="entry name" value="PseudoU_synth_EcTruA"/>
    <property type="match status" value="1"/>
</dbReference>
<dbReference type="FunFam" id="3.30.70.580:FF:000001">
    <property type="entry name" value="tRNA pseudouridine synthase A"/>
    <property type="match status" value="1"/>
</dbReference>
<comment type="similarity">
    <text evidence="1 4 7">Belongs to the tRNA pseudouridine synthase TruA family.</text>
</comment>
<comment type="catalytic activity">
    <reaction evidence="4 7">
        <text>uridine(38/39/40) in tRNA = pseudouridine(38/39/40) in tRNA</text>
        <dbReference type="Rhea" id="RHEA:22376"/>
        <dbReference type="Rhea" id="RHEA-COMP:10085"/>
        <dbReference type="Rhea" id="RHEA-COMP:10087"/>
        <dbReference type="ChEBI" id="CHEBI:65314"/>
        <dbReference type="ChEBI" id="CHEBI:65315"/>
        <dbReference type="EC" id="5.4.99.12"/>
    </reaction>
</comment>
<dbReference type="EMBL" id="QURB01000002">
    <property type="protein sequence ID" value="RFC55058.1"/>
    <property type="molecule type" value="Genomic_DNA"/>
</dbReference>
<name>A0A3E1EZS8_9FLAO</name>
<evidence type="ECO:0000256" key="4">
    <source>
        <dbReference type="HAMAP-Rule" id="MF_00171"/>
    </source>
</evidence>
<evidence type="ECO:0000256" key="2">
    <source>
        <dbReference type="ARBA" id="ARBA00022694"/>
    </source>
</evidence>
<dbReference type="AlphaFoldDB" id="A0A3E1EZS8"/>
<dbReference type="OrthoDB" id="9811823at2"/>
<dbReference type="InterPro" id="IPR001406">
    <property type="entry name" value="PsdUridine_synth_TruA"/>
</dbReference>
<keyword evidence="10" id="KW-1185">Reference proteome</keyword>
<dbReference type="Gene3D" id="3.30.70.580">
    <property type="entry name" value="Pseudouridine synthase I, catalytic domain, N-terminal subdomain"/>
    <property type="match status" value="1"/>
</dbReference>
<feature type="domain" description="Pseudouridine synthase I TruA alpha/beta" evidence="8">
    <location>
        <begin position="10"/>
        <end position="106"/>
    </location>
</feature>
<dbReference type="PANTHER" id="PTHR11142">
    <property type="entry name" value="PSEUDOURIDYLATE SYNTHASE"/>
    <property type="match status" value="1"/>
</dbReference>
<evidence type="ECO:0000256" key="5">
    <source>
        <dbReference type="PIRSR" id="PIRSR001430-1"/>
    </source>
</evidence>
<comment type="function">
    <text evidence="4">Formation of pseudouridine at positions 38, 39 and 40 in the anticodon stem and loop of transfer RNAs.</text>
</comment>
<protein>
    <recommendedName>
        <fullName evidence="4">tRNA pseudouridine synthase A</fullName>
        <ecNumber evidence="4">5.4.99.12</ecNumber>
    </recommendedName>
    <alternativeName>
        <fullName evidence="4">tRNA pseudouridine(38-40) synthase</fullName>
    </alternativeName>
    <alternativeName>
        <fullName evidence="4">tRNA pseudouridylate synthase I</fullName>
    </alternativeName>
    <alternativeName>
        <fullName evidence="4">tRNA-uridine isomerase I</fullName>
    </alternativeName>
</protein>
<comment type="subunit">
    <text evidence="4">Homodimer.</text>
</comment>
<dbReference type="GO" id="GO:0031119">
    <property type="term" value="P:tRNA pseudouridine synthesis"/>
    <property type="evidence" value="ECO:0007669"/>
    <property type="project" value="UniProtKB-UniRule"/>
</dbReference>
<comment type="caution">
    <text evidence="4">Lacks conserved residue(s) required for the propagation of feature annotation.</text>
</comment>
<evidence type="ECO:0000313" key="9">
    <source>
        <dbReference type="EMBL" id="RFC55058.1"/>
    </source>
</evidence>
<dbReference type="InterPro" id="IPR020097">
    <property type="entry name" value="PsdUridine_synth_TruA_a/b_dom"/>
</dbReference>
<organism evidence="9 10">
    <name type="scientific">Brumimicrobium aurantiacum</name>
    <dbReference type="NCBI Taxonomy" id="1737063"/>
    <lineage>
        <taxon>Bacteria</taxon>
        <taxon>Pseudomonadati</taxon>
        <taxon>Bacteroidota</taxon>
        <taxon>Flavobacteriia</taxon>
        <taxon>Flavobacteriales</taxon>
        <taxon>Crocinitomicaceae</taxon>
        <taxon>Brumimicrobium</taxon>
    </lineage>
</organism>
<evidence type="ECO:0000256" key="3">
    <source>
        <dbReference type="ARBA" id="ARBA00023235"/>
    </source>
</evidence>